<dbReference type="WBParaSite" id="ES5_v2.g18303.t1">
    <property type="protein sequence ID" value="ES5_v2.g18303.t1"/>
    <property type="gene ID" value="ES5_v2.g18303"/>
</dbReference>
<name>A0AC34FMI8_9BILA</name>
<sequence>MNRKKSLIYLSVLFFVGFSNAYKIAIFTPDISASQLIFNKRVAETFAKAGHEVKMFRIRAMGYKHLEVHVDQKSVNVADIIAYSDEDFDAFHKAQGEFYFSELSIFSSKTRQSYYRFADLFTNSCAELLQMTSFMLSLRDEHFDIAFAASNDYCSIGLIHAAKIPTWIWLDAGPLTDFVAENIGVTSPPSFVPLEFADSGDRMTFMQRFFNLVLRGGFPYLYDRALALPQNEIFQKYISKDFPDLRDLAKHAPLVMTNTHEFYDFQRPTLSKIINIGGLGLSNYTHAPLPEPFQELVEKYDTVILFSFGTIADASHMSKEWKESILKTFLKFSNILFIFRYLETDLTESLPKNVHITRWMPQFELLNHPKVKLIIFQGGYNTFQEAIYASKPMIVIPLFGDQKRNANLIKKFGIGMRLDKSNVNEESLFKAIKLVLETKKYSSNVANLNALVLQKPFSAEETLLKWTNFLVKVKTIPNLTPATVKMSFIEYHNLDVFGFCILTFVAIFWLLLSIVTFVRKIFFPIKSQEAEKQRHEKNE</sequence>
<evidence type="ECO:0000313" key="1">
    <source>
        <dbReference type="Proteomes" id="UP000887579"/>
    </source>
</evidence>
<reference evidence="2" key="1">
    <citation type="submission" date="2022-11" db="UniProtKB">
        <authorList>
            <consortium name="WormBaseParasite"/>
        </authorList>
    </citation>
    <scope>IDENTIFICATION</scope>
</reference>
<dbReference type="Proteomes" id="UP000887579">
    <property type="component" value="Unplaced"/>
</dbReference>
<organism evidence="1 2">
    <name type="scientific">Panagrolaimus sp. ES5</name>
    <dbReference type="NCBI Taxonomy" id="591445"/>
    <lineage>
        <taxon>Eukaryota</taxon>
        <taxon>Metazoa</taxon>
        <taxon>Ecdysozoa</taxon>
        <taxon>Nematoda</taxon>
        <taxon>Chromadorea</taxon>
        <taxon>Rhabditida</taxon>
        <taxon>Tylenchina</taxon>
        <taxon>Panagrolaimomorpha</taxon>
        <taxon>Panagrolaimoidea</taxon>
        <taxon>Panagrolaimidae</taxon>
        <taxon>Panagrolaimus</taxon>
    </lineage>
</organism>
<accession>A0AC34FMI8</accession>
<evidence type="ECO:0000313" key="2">
    <source>
        <dbReference type="WBParaSite" id="ES5_v2.g18303.t1"/>
    </source>
</evidence>
<protein>
    <submittedName>
        <fullName evidence="2">Glucuronosyltransferase</fullName>
    </submittedName>
</protein>
<proteinExistence type="predicted"/>